<feature type="transmembrane region" description="Helical" evidence="2">
    <location>
        <begin position="241"/>
        <end position="264"/>
    </location>
</feature>
<keyword evidence="2" id="KW-0812">Transmembrane</keyword>
<keyword evidence="4" id="KW-1185">Reference proteome</keyword>
<dbReference type="VEuPathDB" id="TrichDB:TVAGG3_0039440"/>
<evidence type="ECO:0000313" key="4">
    <source>
        <dbReference type="Proteomes" id="UP000001542"/>
    </source>
</evidence>
<reference evidence="3" key="1">
    <citation type="submission" date="2006-10" db="EMBL/GenBank/DDBJ databases">
        <authorList>
            <person name="Amadeo P."/>
            <person name="Zhao Q."/>
            <person name="Wortman J."/>
            <person name="Fraser-Liggett C."/>
            <person name="Carlton J."/>
        </authorList>
    </citation>
    <scope>NUCLEOTIDE SEQUENCE</scope>
    <source>
        <strain evidence="3">G3</strain>
    </source>
</reference>
<dbReference type="Proteomes" id="UP000001542">
    <property type="component" value="Unassembled WGS sequence"/>
</dbReference>
<reference evidence="3" key="2">
    <citation type="journal article" date="2007" name="Science">
        <title>Draft genome sequence of the sexually transmitted pathogen Trichomonas vaginalis.</title>
        <authorList>
            <person name="Carlton J.M."/>
            <person name="Hirt R.P."/>
            <person name="Silva J.C."/>
            <person name="Delcher A.L."/>
            <person name="Schatz M."/>
            <person name="Zhao Q."/>
            <person name="Wortman J.R."/>
            <person name="Bidwell S.L."/>
            <person name="Alsmark U.C.M."/>
            <person name="Besteiro S."/>
            <person name="Sicheritz-Ponten T."/>
            <person name="Noel C.J."/>
            <person name="Dacks J.B."/>
            <person name="Foster P.G."/>
            <person name="Simillion C."/>
            <person name="Van de Peer Y."/>
            <person name="Miranda-Saavedra D."/>
            <person name="Barton G.J."/>
            <person name="Westrop G.D."/>
            <person name="Mueller S."/>
            <person name="Dessi D."/>
            <person name="Fiori P.L."/>
            <person name="Ren Q."/>
            <person name="Paulsen I."/>
            <person name="Zhang H."/>
            <person name="Bastida-Corcuera F.D."/>
            <person name="Simoes-Barbosa A."/>
            <person name="Brown M.T."/>
            <person name="Hayes R.D."/>
            <person name="Mukherjee M."/>
            <person name="Okumura C.Y."/>
            <person name="Schneider R."/>
            <person name="Smith A.J."/>
            <person name="Vanacova S."/>
            <person name="Villalvazo M."/>
            <person name="Haas B.J."/>
            <person name="Pertea M."/>
            <person name="Feldblyum T.V."/>
            <person name="Utterback T.R."/>
            <person name="Shu C.L."/>
            <person name="Osoegawa K."/>
            <person name="de Jong P.J."/>
            <person name="Hrdy I."/>
            <person name="Horvathova L."/>
            <person name="Zubacova Z."/>
            <person name="Dolezal P."/>
            <person name="Malik S.B."/>
            <person name="Logsdon J.M. Jr."/>
            <person name="Henze K."/>
            <person name="Gupta A."/>
            <person name="Wang C.C."/>
            <person name="Dunne R.L."/>
            <person name="Upcroft J.A."/>
            <person name="Upcroft P."/>
            <person name="White O."/>
            <person name="Salzberg S.L."/>
            <person name="Tang P."/>
            <person name="Chiu C.-H."/>
            <person name="Lee Y.-S."/>
            <person name="Embley T.M."/>
            <person name="Coombs G.H."/>
            <person name="Mottram J.C."/>
            <person name="Tachezy J."/>
            <person name="Fraser-Liggett C.M."/>
            <person name="Johnson P.J."/>
        </authorList>
    </citation>
    <scope>NUCLEOTIDE SEQUENCE [LARGE SCALE GENOMIC DNA]</scope>
    <source>
        <strain evidence="3">G3</strain>
    </source>
</reference>
<dbReference type="VEuPathDB" id="TrichDB:TVAG_106400"/>
<proteinExistence type="predicted"/>
<accession>A2E6D2</accession>
<organism evidence="3 4">
    <name type="scientific">Trichomonas vaginalis (strain ATCC PRA-98 / G3)</name>
    <dbReference type="NCBI Taxonomy" id="412133"/>
    <lineage>
        <taxon>Eukaryota</taxon>
        <taxon>Metamonada</taxon>
        <taxon>Parabasalia</taxon>
        <taxon>Trichomonadida</taxon>
        <taxon>Trichomonadidae</taxon>
        <taxon>Trichomonas</taxon>
    </lineage>
</organism>
<keyword evidence="2" id="KW-0472">Membrane</keyword>
<keyword evidence="2" id="KW-1133">Transmembrane helix</keyword>
<dbReference type="RefSeq" id="XP_001323968.1">
    <property type="nucleotide sequence ID" value="XM_001323933.1"/>
</dbReference>
<name>A2E6D2_TRIV3</name>
<feature type="region of interest" description="Disordered" evidence="1">
    <location>
        <begin position="272"/>
        <end position="306"/>
    </location>
</feature>
<sequence>MLFLLYSFIQSYGFTRVTLTKDHPLVYNISNLKFYYSVENSNLSDFSFDITNGTSTNTFKNINQSNYYEIKADSVVFKSNSASYDMNIFEIDPRTCSDISYSLGLETYISITSTFYSIDDNLCFIFFQPGYVSRVITNCESDNPMTRCIVEEYDGNGGGKAVQCRANSTCSISVTNGFLITGYPHGNYINLTTQVINIKGEGQSSVCTYNKVTHYNINGIVEINESSHNISYSCQMKPLQIGLAVILVAIMFFTIICGFLMYYFCRPNRAAYESPSGDKKKQKSQYDLSRRHNSFNNRPTLNQALL</sequence>
<evidence type="ECO:0000256" key="1">
    <source>
        <dbReference type="SAM" id="MobiDB-lite"/>
    </source>
</evidence>
<evidence type="ECO:0000256" key="2">
    <source>
        <dbReference type="SAM" id="Phobius"/>
    </source>
</evidence>
<dbReference type="KEGG" id="tva:4769712"/>
<dbReference type="EMBL" id="DS113313">
    <property type="protein sequence ID" value="EAY11745.1"/>
    <property type="molecule type" value="Genomic_DNA"/>
</dbReference>
<evidence type="ECO:0000313" key="3">
    <source>
        <dbReference type="EMBL" id="EAY11745.1"/>
    </source>
</evidence>
<protein>
    <submittedName>
        <fullName evidence="3">Uncharacterized protein</fullName>
    </submittedName>
</protein>
<feature type="compositionally biased region" description="Polar residues" evidence="1">
    <location>
        <begin position="294"/>
        <end position="306"/>
    </location>
</feature>
<dbReference type="AlphaFoldDB" id="A2E6D2"/>
<gene>
    <name evidence="3" type="ORF">TVAG_106400</name>
</gene>
<dbReference type="InParanoid" id="A2E6D2"/>